<accession>A0A6C8Y0C6</accession>
<sequence length="403" mass="43601">MPVDLTCIPARAENSTAPSTRRWLVFLLALLTGNGLITAWLWPAGVSTHIPLFWICFPGGAIVIWLALVIVRSAVFLTPVFGNSGWNDARERDLAQEIRRGQRSLVMLAQAVQLPHVVASGTLSGQLLIPDGISLPPVADTAGQNVIHQARFGDASLAWMDRLKARLQALLSDNRMQSALRGLPLQSSLAIALLTGTEDSVTPEQQQMSEQIIREITGLSFHLSFIEGSGPDILDRWLDEPELMQALLVLAVNLVEEDADGTGEAAVALLLQQDDGLMEETMVSIHRPELTHSEQGIAYALQQALLWGMTTPDAVRQIWLTGTGTENKADGLFSDAGIRFPGAGQPCDIDLRTGQTRYASPWLAMAVAAENLIATSSPQLLMSVGGENCSPWFMVIRSPAESV</sequence>
<protein>
    <submittedName>
        <fullName evidence="2">Uncharacterized protein</fullName>
    </submittedName>
</protein>
<dbReference type="AlphaFoldDB" id="A0A6C8Y0C6"/>
<gene>
    <name evidence="2" type="ORF">EL06_20975</name>
</gene>
<evidence type="ECO:0000256" key="1">
    <source>
        <dbReference type="SAM" id="Phobius"/>
    </source>
</evidence>
<dbReference type="EMBL" id="RSHK01000024">
    <property type="protein sequence ID" value="MIE71822.1"/>
    <property type="molecule type" value="Genomic_DNA"/>
</dbReference>
<keyword evidence="1" id="KW-0472">Membrane</keyword>
<reference evidence="2" key="1">
    <citation type="submission" date="2018-08" db="EMBL/GenBank/DDBJ databases">
        <authorList>
            <consortium name="GenomeTrakr network: Whole genome sequencing for foodborne pathogen traceback"/>
        </authorList>
    </citation>
    <scope>NUCLEOTIDE SEQUENCE [LARGE SCALE GENOMIC DNA]</scope>
    <source>
        <strain evidence="2">FMA0132</strain>
    </source>
</reference>
<dbReference type="Proteomes" id="UP000885362">
    <property type="component" value="Unassembled WGS sequence"/>
</dbReference>
<keyword evidence="1" id="KW-1133">Transmembrane helix</keyword>
<feature type="transmembrane region" description="Helical" evidence="1">
    <location>
        <begin position="23"/>
        <end position="42"/>
    </location>
</feature>
<organism evidence="2">
    <name type="scientific">Salmonella diarizonae</name>
    <dbReference type="NCBI Taxonomy" id="59204"/>
    <lineage>
        <taxon>Bacteria</taxon>
        <taxon>Pseudomonadati</taxon>
        <taxon>Pseudomonadota</taxon>
        <taxon>Gammaproteobacteria</taxon>
        <taxon>Enterobacterales</taxon>
        <taxon>Enterobacteriaceae</taxon>
        <taxon>Salmonella</taxon>
    </lineage>
</organism>
<name>A0A6C8Y0C6_SALDZ</name>
<evidence type="ECO:0000313" key="2">
    <source>
        <dbReference type="EMBL" id="MIE71822.1"/>
    </source>
</evidence>
<proteinExistence type="predicted"/>
<comment type="caution">
    <text evidence="2">The sequence shown here is derived from an EMBL/GenBank/DDBJ whole genome shotgun (WGS) entry which is preliminary data.</text>
</comment>
<feature type="transmembrane region" description="Helical" evidence="1">
    <location>
        <begin position="48"/>
        <end position="71"/>
    </location>
</feature>
<keyword evidence="1" id="KW-0812">Transmembrane</keyword>